<dbReference type="Pfam" id="PF05190">
    <property type="entry name" value="MutS_IV"/>
    <property type="match status" value="1"/>
</dbReference>
<dbReference type="FunFam" id="3.40.50.300:FF:002984">
    <property type="entry name" value="DNA mismatch repair protein MutS 1"/>
    <property type="match status" value="1"/>
</dbReference>
<dbReference type="SUPFAM" id="SSF52540">
    <property type="entry name" value="P-loop containing nucleoside triphosphate hydrolases"/>
    <property type="match status" value="1"/>
</dbReference>
<dbReference type="SMART" id="SM00534">
    <property type="entry name" value="MUTSac"/>
    <property type="match status" value="1"/>
</dbReference>
<dbReference type="RefSeq" id="WP_012896328.1">
    <property type="nucleotide sequence ID" value="NC_013642.1"/>
</dbReference>
<name>D2C888_THEP2</name>
<evidence type="ECO:0000256" key="7">
    <source>
        <dbReference type="ARBA" id="ARBA00024647"/>
    </source>
</evidence>
<sequence>MKVTPLMEQYLRIKEQYKDSILLFRLGDFYEAFFEDAKIVSKVLNIVLTRRQDAPMAGIPYHALNTYLKKLVEAGYKVAICDQMEEPSKSKKLIRREVTRVVTPGSIVEDEFLSETNNYMAVVSEEKGRYCTVFCDVSTGEVLVHESSDEQETLDLLKNYSISQIVCSEHLKSSLKERFPGVYTESISEWYFSDLEEVEKAYNLKDIHHFELSPLALKILAALIKYVKYTMITEDLNLKPPLLISQRDYMILDSATVENLSLIPGDRGKNLFDVLNNTETPMGARLLKKWILHPLVDRKQIEERLEAVERLVNDRVSLEEMRNFLSNMRDVERIVSRVEYNRSVPRDLVALRETLEIIPKLNEILSNFGVFNKLAFPEELVDLLRRAIEDDPLGSPGEGKVIKRGFSSELDEYRDLLEHAEERLKKFEEKERERTGIQKLRVGYNQVFGYYIEVTKANLDKIPDDYERKQTLVNSERFITPELKEFETKIMAAKERIEEMEKELFKNVCEEVKKHKEILLKISEDLAKMDVLSTLAYDAILYNYTKPVFSEDRLEIKGGRHPVVERFTQNFVENDIYMDNEKRFVVITGPNMSGKSTFIRQVGLISLMAQIGSFVPAQKAILPVFDRIFTRMGARDDLAGGRSTFLVEMNEMALILLKSTEKSLVLLDEVGRGTSTQDGVSIAWAISEELIKRGCKVLFATHFTELTELEKHFPQVQNKTILVKEEGKNVIFTHKVVDGVADRSYGIEVAKIAGIPDRVINRAYEILERNFKNNTKKNGKSNRFSQQIPLFPV</sequence>
<comment type="function">
    <text evidence="7 8">This protein is involved in the repair of mismatches in DNA. It is possible that it carries out the mismatch recognition step. This protein has a weak ATPase activity.</text>
</comment>
<dbReference type="PIRSF" id="PIRSF037677">
    <property type="entry name" value="DNA_mis_repair_Msh6"/>
    <property type="match status" value="1"/>
</dbReference>
<dbReference type="InterPro" id="IPR007861">
    <property type="entry name" value="DNA_mismatch_repair_MutS_clamp"/>
</dbReference>
<accession>D2C888</accession>
<dbReference type="GO" id="GO:0030983">
    <property type="term" value="F:mismatched DNA binding"/>
    <property type="evidence" value="ECO:0007669"/>
    <property type="project" value="InterPro"/>
</dbReference>
<evidence type="ECO:0000313" key="14">
    <source>
        <dbReference type="Proteomes" id="UP000000940"/>
    </source>
</evidence>
<dbReference type="Gene3D" id="3.40.50.300">
    <property type="entry name" value="P-loop containing nucleotide triphosphate hydrolases"/>
    <property type="match status" value="1"/>
</dbReference>
<dbReference type="InterPro" id="IPR016151">
    <property type="entry name" value="DNA_mismatch_repair_MutS_N"/>
</dbReference>
<dbReference type="GO" id="GO:0003684">
    <property type="term" value="F:damaged DNA binding"/>
    <property type="evidence" value="ECO:0007669"/>
    <property type="project" value="UniProtKB-UniRule"/>
</dbReference>
<dbReference type="InterPro" id="IPR005748">
    <property type="entry name" value="DNA_mismatch_repair_MutS"/>
</dbReference>
<evidence type="ECO:0000313" key="13">
    <source>
        <dbReference type="EMBL" id="ADA67174.1"/>
    </source>
</evidence>
<dbReference type="GO" id="GO:0005829">
    <property type="term" value="C:cytosol"/>
    <property type="evidence" value="ECO:0007669"/>
    <property type="project" value="TreeGrafter"/>
</dbReference>
<dbReference type="GO" id="GO:0006298">
    <property type="term" value="P:mismatch repair"/>
    <property type="evidence" value="ECO:0007669"/>
    <property type="project" value="UniProtKB-UniRule"/>
</dbReference>
<dbReference type="InterPro" id="IPR027417">
    <property type="entry name" value="P-loop_NTPase"/>
</dbReference>
<evidence type="ECO:0000256" key="8">
    <source>
        <dbReference type="HAMAP-Rule" id="MF_00096"/>
    </source>
</evidence>
<dbReference type="FunFam" id="3.40.1170.10:FF:000001">
    <property type="entry name" value="DNA mismatch repair protein MutS"/>
    <property type="match status" value="1"/>
</dbReference>
<dbReference type="SMART" id="SM00533">
    <property type="entry name" value="MUTSd"/>
    <property type="match status" value="1"/>
</dbReference>
<dbReference type="SUPFAM" id="SSF55271">
    <property type="entry name" value="DNA repair protein MutS, domain I"/>
    <property type="match status" value="1"/>
</dbReference>
<comment type="similarity">
    <text evidence="1 8 10">Belongs to the DNA mismatch repair MutS family.</text>
</comment>
<keyword evidence="3 8" id="KW-0227">DNA damage</keyword>
<dbReference type="EMBL" id="CP001839">
    <property type="protein sequence ID" value="ADA67174.1"/>
    <property type="molecule type" value="Genomic_DNA"/>
</dbReference>
<proteinExistence type="inferred from homology"/>
<dbReference type="PANTHER" id="PTHR11361">
    <property type="entry name" value="DNA MISMATCH REPAIR PROTEIN MUTS FAMILY MEMBER"/>
    <property type="match status" value="1"/>
</dbReference>
<keyword evidence="5 8" id="KW-0238">DNA-binding</keyword>
<evidence type="ECO:0000256" key="10">
    <source>
        <dbReference type="RuleBase" id="RU003756"/>
    </source>
</evidence>
<dbReference type="Gene3D" id="3.40.1170.10">
    <property type="entry name" value="DNA repair protein MutS, domain I"/>
    <property type="match status" value="1"/>
</dbReference>
<keyword evidence="4 8" id="KW-0067">ATP-binding</keyword>
<dbReference type="Pfam" id="PF05188">
    <property type="entry name" value="MutS_II"/>
    <property type="match status" value="1"/>
</dbReference>
<dbReference type="HAMAP" id="MF_00096">
    <property type="entry name" value="MutS"/>
    <property type="match status" value="1"/>
</dbReference>
<dbReference type="Gene3D" id="3.30.420.110">
    <property type="entry name" value="MutS, connector domain"/>
    <property type="match status" value="1"/>
</dbReference>
<dbReference type="Gene3D" id="1.10.1420.10">
    <property type="match status" value="2"/>
</dbReference>
<evidence type="ECO:0000256" key="2">
    <source>
        <dbReference type="ARBA" id="ARBA00022741"/>
    </source>
</evidence>
<evidence type="ECO:0000256" key="4">
    <source>
        <dbReference type="ARBA" id="ARBA00022840"/>
    </source>
</evidence>
<dbReference type="SUPFAM" id="SSF48334">
    <property type="entry name" value="DNA repair protein MutS, domain III"/>
    <property type="match status" value="1"/>
</dbReference>
<feature type="coiled-coil region" evidence="11">
    <location>
        <begin position="403"/>
        <end position="430"/>
    </location>
</feature>
<evidence type="ECO:0000256" key="1">
    <source>
        <dbReference type="ARBA" id="ARBA00006271"/>
    </source>
</evidence>
<dbReference type="SUPFAM" id="SSF53150">
    <property type="entry name" value="DNA repair protein MutS, domain II"/>
    <property type="match status" value="1"/>
</dbReference>
<dbReference type="FunFam" id="1.10.1420.10:FF:000007">
    <property type="entry name" value="DNA mismatch repair protein MutS"/>
    <property type="match status" value="1"/>
</dbReference>
<protein>
    <recommendedName>
        <fullName evidence="8 9">DNA mismatch repair protein MutS</fullName>
    </recommendedName>
</protein>
<dbReference type="Pfam" id="PF05192">
    <property type="entry name" value="MutS_III"/>
    <property type="match status" value="1"/>
</dbReference>
<dbReference type="InterPro" id="IPR007695">
    <property type="entry name" value="DNA_mismatch_repair_MutS-lik_N"/>
</dbReference>
<dbReference type="GO" id="GO:0005524">
    <property type="term" value="F:ATP binding"/>
    <property type="evidence" value="ECO:0007669"/>
    <property type="project" value="UniProtKB-UniRule"/>
</dbReference>
<keyword evidence="2 8" id="KW-0547">Nucleotide-binding</keyword>
<evidence type="ECO:0000259" key="12">
    <source>
        <dbReference type="PROSITE" id="PS00486"/>
    </source>
</evidence>
<dbReference type="Pfam" id="PF00488">
    <property type="entry name" value="MutS_V"/>
    <property type="match status" value="1"/>
</dbReference>
<dbReference type="PANTHER" id="PTHR11361:SF34">
    <property type="entry name" value="DNA MISMATCH REPAIR PROTEIN MSH1, MITOCHONDRIAL"/>
    <property type="match status" value="1"/>
</dbReference>
<keyword evidence="11" id="KW-0175">Coiled coil</keyword>
<reference evidence="13 14" key="1">
    <citation type="submission" date="2009-12" db="EMBL/GenBank/DDBJ databases">
        <title>Complete sequence of Thermotoga petrophila RKU-1.</title>
        <authorList>
            <consortium name="US DOE Joint Genome Institute"/>
            <person name="Lucas S."/>
            <person name="Copeland A."/>
            <person name="Lapidus A."/>
            <person name="Glavina del Rio T."/>
            <person name="Dalin E."/>
            <person name="Tice H."/>
            <person name="Bruce D."/>
            <person name="Goodwin L."/>
            <person name="Pitluck S."/>
            <person name="Munk A.C."/>
            <person name="Brettin T."/>
            <person name="Detter J.C."/>
            <person name="Han C."/>
            <person name="Tapia R."/>
            <person name="Larimer F."/>
            <person name="Land M."/>
            <person name="Hauser L."/>
            <person name="Kyrpides N."/>
            <person name="Mikhailova N."/>
            <person name="Nelson K.E."/>
            <person name="Gogarten J.P."/>
            <person name="Noll K.M."/>
        </authorList>
    </citation>
    <scope>NUCLEOTIDE SEQUENCE [LARGE SCALE GENOMIC DNA]</scope>
    <source>
        <strain evidence="14">ATCC BAA-489 / DSM 13996 / JCM 10882 / RKU-10</strain>
    </source>
</reference>
<dbReference type="AlphaFoldDB" id="D2C888"/>
<dbReference type="InterPro" id="IPR036678">
    <property type="entry name" value="MutS_con_dom_sf"/>
</dbReference>
<dbReference type="CDD" id="cd03284">
    <property type="entry name" value="ABC_MutS1"/>
    <property type="match status" value="1"/>
</dbReference>
<dbReference type="HOGENOM" id="CLU_002472_1_3_0"/>
<dbReference type="Proteomes" id="UP000000940">
    <property type="component" value="Chromosome"/>
</dbReference>
<evidence type="ECO:0000256" key="5">
    <source>
        <dbReference type="ARBA" id="ARBA00023125"/>
    </source>
</evidence>
<dbReference type="Pfam" id="PF01624">
    <property type="entry name" value="MutS_I"/>
    <property type="match status" value="1"/>
</dbReference>
<dbReference type="KEGG" id="tnp:Tnap_1087"/>
<gene>
    <name evidence="8" type="primary">mutS</name>
    <name evidence="13" type="ordered locus">Tnap_1087</name>
</gene>
<dbReference type="InterPro" id="IPR007860">
    <property type="entry name" value="DNA_mmatch_repair_MutS_con_dom"/>
</dbReference>
<evidence type="ECO:0000256" key="3">
    <source>
        <dbReference type="ARBA" id="ARBA00022763"/>
    </source>
</evidence>
<keyword evidence="6 8" id="KW-0234">DNA repair</keyword>
<dbReference type="InterPro" id="IPR017261">
    <property type="entry name" value="DNA_mismatch_repair_MutS/MSH"/>
</dbReference>
<dbReference type="NCBIfam" id="NF003810">
    <property type="entry name" value="PRK05399.1"/>
    <property type="match status" value="1"/>
</dbReference>
<dbReference type="PROSITE" id="PS00486">
    <property type="entry name" value="DNA_MISMATCH_REPAIR_2"/>
    <property type="match status" value="1"/>
</dbReference>
<dbReference type="GO" id="GO:0140664">
    <property type="term" value="F:ATP-dependent DNA damage sensor activity"/>
    <property type="evidence" value="ECO:0007669"/>
    <property type="project" value="InterPro"/>
</dbReference>
<dbReference type="InterPro" id="IPR036187">
    <property type="entry name" value="DNA_mismatch_repair_MutS_sf"/>
</dbReference>
<dbReference type="InterPro" id="IPR045076">
    <property type="entry name" value="MutS"/>
</dbReference>
<organism evidence="13 14">
    <name type="scientific">Thermotoga petrophila (strain ATCC BAA-489 / DSM 13996 / JCM 10882 / RKU-10)</name>
    <name type="common">Thermotoga naphthophila</name>
    <dbReference type="NCBI Taxonomy" id="590168"/>
    <lineage>
        <taxon>Bacteria</taxon>
        <taxon>Thermotogati</taxon>
        <taxon>Thermotogota</taxon>
        <taxon>Thermotogae</taxon>
        <taxon>Thermotogales</taxon>
        <taxon>Thermotogaceae</taxon>
        <taxon>Thermotoga</taxon>
    </lineage>
</organism>
<feature type="domain" description="DNA mismatch repair proteins mutS family" evidence="12">
    <location>
        <begin position="663"/>
        <end position="679"/>
    </location>
</feature>
<dbReference type="NCBIfam" id="TIGR01070">
    <property type="entry name" value="mutS1"/>
    <property type="match status" value="1"/>
</dbReference>
<dbReference type="InterPro" id="IPR007696">
    <property type="entry name" value="DNA_mismatch_repair_MutS_core"/>
</dbReference>
<dbReference type="InterPro" id="IPR000432">
    <property type="entry name" value="DNA_mismatch_repair_MutS_C"/>
</dbReference>
<evidence type="ECO:0000256" key="11">
    <source>
        <dbReference type="SAM" id="Coils"/>
    </source>
</evidence>
<evidence type="ECO:0000256" key="9">
    <source>
        <dbReference type="NCBIfam" id="TIGR01070"/>
    </source>
</evidence>
<keyword evidence="14" id="KW-1185">Reference proteome</keyword>
<feature type="binding site" evidence="8">
    <location>
        <begin position="589"/>
        <end position="596"/>
    </location>
    <ligand>
        <name>ATP</name>
        <dbReference type="ChEBI" id="CHEBI:30616"/>
    </ligand>
</feature>
<evidence type="ECO:0000256" key="6">
    <source>
        <dbReference type="ARBA" id="ARBA00023204"/>
    </source>
</evidence>